<keyword evidence="2" id="KW-1185">Reference proteome</keyword>
<comment type="caution">
    <text evidence="1">The sequence shown here is derived from an EMBL/GenBank/DDBJ whole genome shotgun (WGS) entry which is preliminary data.</text>
</comment>
<proteinExistence type="predicted"/>
<evidence type="ECO:0000313" key="1">
    <source>
        <dbReference type="EMBL" id="TKB96864.1"/>
    </source>
</evidence>
<reference evidence="1 2" key="1">
    <citation type="submission" date="2019-04" db="EMBL/GenBank/DDBJ databases">
        <title>Pedobacter sp. AR-3-17 sp. nov., isolated from Arctic soil.</title>
        <authorList>
            <person name="Dahal R.H."/>
            <person name="Kim D.-U."/>
        </authorList>
    </citation>
    <scope>NUCLEOTIDE SEQUENCE [LARGE SCALE GENOMIC DNA]</scope>
    <source>
        <strain evidence="1 2">AR-3-17</strain>
    </source>
</reference>
<accession>A0A4U1BWY9</accession>
<dbReference type="EMBL" id="SWBP01000004">
    <property type="protein sequence ID" value="TKB96864.1"/>
    <property type="molecule type" value="Genomic_DNA"/>
</dbReference>
<organism evidence="1 2">
    <name type="scientific">Pedobacter cryophilus</name>
    <dbReference type="NCBI Taxonomy" id="2571271"/>
    <lineage>
        <taxon>Bacteria</taxon>
        <taxon>Pseudomonadati</taxon>
        <taxon>Bacteroidota</taxon>
        <taxon>Sphingobacteriia</taxon>
        <taxon>Sphingobacteriales</taxon>
        <taxon>Sphingobacteriaceae</taxon>
        <taxon>Pedobacter</taxon>
    </lineage>
</organism>
<gene>
    <name evidence="1" type="ORF">FA046_12360</name>
</gene>
<dbReference type="RefSeq" id="WP_136826828.1">
    <property type="nucleotide sequence ID" value="NZ_SWBP01000004.1"/>
</dbReference>
<dbReference type="Proteomes" id="UP000308181">
    <property type="component" value="Unassembled WGS sequence"/>
</dbReference>
<name>A0A4U1BWY9_9SPHI</name>
<evidence type="ECO:0000313" key="2">
    <source>
        <dbReference type="Proteomes" id="UP000308181"/>
    </source>
</evidence>
<sequence>MNSNKPQKRQAETKTPPIGNVLNCADLLSAQFSDCLQKMFDELGKTVFDKRIVRKIIRAYYVMVDLKGGIPLNKITQDRLNVFHSVVWGYMLNNDEDETTKKLWQVVDDALYEICT</sequence>
<protein>
    <submittedName>
        <fullName evidence="1">Uncharacterized protein</fullName>
    </submittedName>
</protein>
<dbReference type="AlphaFoldDB" id="A0A4U1BWY9"/>